<evidence type="ECO:0000256" key="13">
    <source>
        <dbReference type="SAM" id="Phobius"/>
    </source>
</evidence>
<evidence type="ECO:0000256" key="11">
    <source>
        <dbReference type="ARBA" id="ARBA00023136"/>
    </source>
</evidence>
<protein>
    <submittedName>
        <fullName evidence="15">M48 family metalloprotease</fullName>
    </submittedName>
</protein>
<evidence type="ECO:0000256" key="5">
    <source>
        <dbReference type="ARBA" id="ARBA00022692"/>
    </source>
</evidence>
<dbReference type="EMBL" id="CP045851">
    <property type="protein sequence ID" value="QGG95954.1"/>
    <property type="molecule type" value="Genomic_DNA"/>
</dbReference>
<dbReference type="AlphaFoldDB" id="A0A5Q2RKE6"/>
<evidence type="ECO:0000256" key="8">
    <source>
        <dbReference type="ARBA" id="ARBA00022833"/>
    </source>
</evidence>
<feature type="transmembrane region" description="Helical" evidence="13">
    <location>
        <begin position="54"/>
        <end position="71"/>
    </location>
</feature>
<dbReference type="GO" id="GO:0046872">
    <property type="term" value="F:metal ion binding"/>
    <property type="evidence" value="ECO:0007669"/>
    <property type="project" value="UniProtKB-KW"/>
</dbReference>
<evidence type="ECO:0000313" key="15">
    <source>
        <dbReference type="EMBL" id="QGG95954.1"/>
    </source>
</evidence>
<keyword evidence="5 13" id="KW-0812">Transmembrane</keyword>
<reference evidence="15 16" key="1">
    <citation type="submission" date="2019-11" db="EMBL/GenBank/DDBJ databases">
        <authorList>
            <person name="He Y."/>
        </authorList>
    </citation>
    <scope>NUCLEOTIDE SEQUENCE [LARGE SCALE GENOMIC DNA]</scope>
    <source>
        <strain evidence="15 16">SCSIO 58843</strain>
    </source>
</reference>
<dbReference type="PANTHER" id="PTHR43221:SF1">
    <property type="entry name" value="PROTEASE HTPX"/>
    <property type="match status" value="1"/>
</dbReference>
<dbReference type="Pfam" id="PF01435">
    <property type="entry name" value="Peptidase_M48"/>
    <property type="match status" value="1"/>
</dbReference>
<comment type="subcellular location">
    <subcellularLocation>
        <location evidence="2">Cell membrane</location>
        <topology evidence="2">Multi-pass membrane protein</topology>
    </subcellularLocation>
</comment>
<keyword evidence="8" id="KW-0862">Zinc</keyword>
<dbReference type="Proteomes" id="UP000334019">
    <property type="component" value="Chromosome"/>
</dbReference>
<gene>
    <name evidence="15" type="ORF">GH723_13070</name>
</gene>
<dbReference type="Gene3D" id="3.30.2010.10">
    <property type="entry name" value="Metalloproteases ('zincins'), catalytic domain"/>
    <property type="match status" value="1"/>
</dbReference>
<evidence type="ECO:0000256" key="10">
    <source>
        <dbReference type="ARBA" id="ARBA00023049"/>
    </source>
</evidence>
<feature type="domain" description="Peptidase M48" evidence="14">
    <location>
        <begin position="104"/>
        <end position="309"/>
    </location>
</feature>
<evidence type="ECO:0000259" key="14">
    <source>
        <dbReference type="Pfam" id="PF01435"/>
    </source>
</evidence>
<dbReference type="GO" id="GO:0006508">
    <property type="term" value="P:proteolysis"/>
    <property type="evidence" value="ECO:0007669"/>
    <property type="project" value="UniProtKB-KW"/>
</dbReference>
<evidence type="ECO:0000313" key="16">
    <source>
        <dbReference type="Proteomes" id="UP000334019"/>
    </source>
</evidence>
<keyword evidence="9 13" id="KW-1133">Transmembrane helix</keyword>
<proteinExistence type="predicted"/>
<dbReference type="GO" id="GO:0004222">
    <property type="term" value="F:metalloendopeptidase activity"/>
    <property type="evidence" value="ECO:0007669"/>
    <property type="project" value="InterPro"/>
</dbReference>
<name>A0A5Q2RKE6_9ACTN</name>
<evidence type="ECO:0000256" key="3">
    <source>
        <dbReference type="ARBA" id="ARBA00022475"/>
    </source>
</evidence>
<evidence type="ECO:0000256" key="6">
    <source>
        <dbReference type="ARBA" id="ARBA00022723"/>
    </source>
</evidence>
<keyword evidence="6" id="KW-0479">Metal-binding</keyword>
<evidence type="ECO:0000256" key="9">
    <source>
        <dbReference type="ARBA" id="ARBA00022989"/>
    </source>
</evidence>
<dbReference type="InterPro" id="IPR050083">
    <property type="entry name" value="HtpX_protease"/>
</dbReference>
<keyword evidence="11 13" id="KW-0472">Membrane</keyword>
<keyword evidence="7" id="KW-0378">Hydrolase</keyword>
<keyword evidence="4 15" id="KW-0645">Protease</keyword>
<keyword evidence="10 15" id="KW-0482">Metalloprotease</keyword>
<feature type="region of interest" description="Disordered" evidence="12">
    <location>
        <begin position="485"/>
        <end position="552"/>
    </location>
</feature>
<feature type="transmembrane region" description="Helical" evidence="13">
    <location>
        <begin position="21"/>
        <end position="48"/>
    </location>
</feature>
<dbReference type="CDD" id="cd07328">
    <property type="entry name" value="M48_Ste24p_like"/>
    <property type="match status" value="1"/>
</dbReference>
<sequence>MGERRSGAGGRSTTVRSLAAVGLVGGAYVLLVVVALLLVVTPLVGWWLDEAIDPILLVATVVGLGLLWTLLPQREPVVPPGPRIDREDQPELWELVETICTVMHDKVPSEIYLLDEMNAYVADVGGVVGFGGRRIMGLGVPLMRVLDVEEFGAVVAHELGHLHRGGAVLGALVYRTRTSIGRTLAGRRGSHLLFERWASWYLRFTRPVAVAQEAAADALAARATSPAAIAGALARLPFGSVAFDVYMRSDYLPVVEAGHQPPFLEGFDRFLSSNVAQQHLRLESGATFGSTAGAPFDGHPPVPERLAALGVDSADYKGRPLPDAGAVALLRNLPLVESQLVGRHVDRGIQLVPIPWADVGRKVLAPGWARERAELVGDLPPSFHLGALPLDRDGLAELGEDVGRHLGRSFSRPEQESYGHHAARAIIGEVAVAAGLGVEMVPGEPVWFGTPPDQFGLFVAYDDVVDGRAEPQLWYTTLDEAGLLPREPVEPVGPLAPSEPSAVDDATASSVDGPPATATSPADVPFAGLFAPLGGRRPEPTMPRPTAAGDDRVRQEFEVPVGMGRRQHLVIDGSAVSWKGESVAADDVRHIAYSSGDVLEVHLWTPGGDLRIRMTANGRNQESSVPAWQALVRWTEALVEGRLVDAHLAELAERGRTTVAEQVVTTGGVVVKGRVVPWSVLAGARFDGSSVVISQRAYDGATELVRLDAREPDVVLLPTLIAAASTSPSPADAAG</sequence>
<dbReference type="KEGG" id="atq:GH723_13070"/>
<dbReference type="PANTHER" id="PTHR43221">
    <property type="entry name" value="PROTEASE HTPX"/>
    <property type="match status" value="1"/>
</dbReference>
<evidence type="ECO:0000256" key="12">
    <source>
        <dbReference type="SAM" id="MobiDB-lite"/>
    </source>
</evidence>
<evidence type="ECO:0000256" key="7">
    <source>
        <dbReference type="ARBA" id="ARBA00022801"/>
    </source>
</evidence>
<keyword evidence="3" id="KW-1003">Cell membrane</keyword>
<evidence type="ECO:0000256" key="2">
    <source>
        <dbReference type="ARBA" id="ARBA00004651"/>
    </source>
</evidence>
<evidence type="ECO:0000256" key="1">
    <source>
        <dbReference type="ARBA" id="ARBA00001947"/>
    </source>
</evidence>
<comment type="cofactor">
    <cofactor evidence="1">
        <name>Zn(2+)</name>
        <dbReference type="ChEBI" id="CHEBI:29105"/>
    </cofactor>
</comment>
<accession>A0A5Q2RKE6</accession>
<dbReference type="InterPro" id="IPR001915">
    <property type="entry name" value="Peptidase_M48"/>
</dbReference>
<keyword evidence="16" id="KW-1185">Reference proteome</keyword>
<dbReference type="GO" id="GO:0005886">
    <property type="term" value="C:plasma membrane"/>
    <property type="evidence" value="ECO:0007669"/>
    <property type="project" value="UniProtKB-SubCell"/>
</dbReference>
<organism evidence="15 16">
    <name type="scientific">Actinomarinicola tropica</name>
    <dbReference type="NCBI Taxonomy" id="2789776"/>
    <lineage>
        <taxon>Bacteria</taxon>
        <taxon>Bacillati</taxon>
        <taxon>Actinomycetota</taxon>
        <taxon>Acidimicrobiia</taxon>
        <taxon>Acidimicrobiales</taxon>
        <taxon>Iamiaceae</taxon>
        <taxon>Actinomarinicola</taxon>
    </lineage>
</organism>
<evidence type="ECO:0000256" key="4">
    <source>
        <dbReference type="ARBA" id="ARBA00022670"/>
    </source>
</evidence>